<keyword evidence="3" id="KW-1185">Reference proteome</keyword>
<dbReference type="EMBL" id="CP141615">
    <property type="protein sequence ID" value="WRP17758.1"/>
    <property type="molecule type" value="Genomic_DNA"/>
</dbReference>
<dbReference type="RefSeq" id="WP_324717028.1">
    <property type="nucleotide sequence ID" value="NZ_CP141615.1"/>
</dbReference>
<feature type="transmembrane region" description="Helical" evidence="1">
    <location>
        <begin position="15"/>
        <end position="37"/>
    </location>
</feature>
<evidence type="ECO:0008006" key="4">
    <source>
        <dbReference type="Google" id="ProtNLM"/>
    </source>
</evidence>
<accession>A0ABZ1C0C2</accession>
<gene>
    <name evidence="2" type="ORF">U7230_01745</name>
</gene>
<keyword evidence="1" id="KW-0812">Transmembrane</keyword>
<evidence type="ECO:0000256" key="1">
    <source>
        <dbReference type="SAM" id="Phobius"/>
    </source>
</evidence>
<sequence>MPLESWSAAWWSPWYLSRAAGLTSLLFYTLAVAAAYAGAMARARRSRASAAAFTWHRLLSIVAWGFALFHALILRSDPKVPFSWQALLVPFVAPYRPFGTGLGVLALYALSVLLISFDGRTSWGNRWWRAVHRWGNVMYAVAVGHGLMAGTDLGPPLLRLAVGALVAVATVAAERWQRAGDRAPEERRVAAGAAAGHRG</sequence>
<proteinExistence type="predicted"/>
<dbReference type="Proteomes" id="UP001332192">
    <property type="component" value="Chromosome"/>
</dbReference>
<evidence type="ECO:0000313" key="3">
    <source>
        <dbReference type="Proteomes" id="UP001332192"/>
    </source>
</evidence>
<keyword evidence="1" id="KW-1133">Transmembrane helix</keyword>
<protein>
    <recommendedName>
        <fullName evidence="4">Ferric oxidoreductase domain-containing protein</fullName>
    </recommendedName>
</protein>
<name>A0ABZ1C0C2_9FIRM</name>
<evidence type="ECO:0000313" key="2">
    <source>
        <dbReference type="EMBL" id="WRP17758.1"/>
    </source>
</evidence>
<keyword evidence="1" id="KW-0472">Membrane</keyword>
<feature type="transmembrane region" description="Helical" evidence="1">
    <location>
        <begin position="58"/>
        <end position="75"/>
    </location>
</feature>
<feature type="transmembrane region" description="Helical" evidence="1">
    <location>
        <begin position="95"/>
        <end position="118"/>
    </location>
</feature>
<organism evidence="2 3">
    <name type="scientific">Carboxydichorda subterranea</name>
    <dbReference type="NCBI Taxonomy" id="3109565"/>
    <lineage>
        <taxon>Bacteria</taxon>
        <taxon>Bacillati</taxon>
        <taxon>Bacillota</taxon>
        <taxon>Limnochordia</taxon>
        <taxon>Limnochordales</taxon>
        <taxon>Geochordaceae</taxon>
        <taxon>Carboxydichorda</taxon>
    </lineage>
</organism>
<reference evidence="2 3" key="1">
    <citation type="journal article" date="2024" name="Front. Microbiol.">
        <title>Novel thermophilic genera Geochorda gen. nov. and Carboxydochorda gen. nov. from the deep terrestrial subsurface reveal the ecophysiological diversity in the class Limnochordia.</title>
        <authorList>
            <person name="Karnachuk O.V."/>
            <person name="Lukina A.P."/>
            <person name="Avakyan M.R."/>
            <person name="Kadnikov V.V."/>
            <person name="Begmatov S."/>
            <person name="Beletsky A.V."/>
            <person name="Vlasova K.G."/>
            <person name="Novikov A.A."/>
            <person name="Shcherbakova V.A."/>
            <person name="Mardanov A.V."/>
            <person name="Ravin N.V."/>
        </authorList>
    </citation>
    <scope>NUCLEOTIDE SEQUENCE [LARGE SCALE GENOMIC DNA]</scope>
    <source>
        <strain evidence="2 3">L945</strain>
    </source>
</reference>